<accession>A0ABP7R3C1</accession>
<keyword evidence="1" id="KW-0472">Membrane</keyword>
<comment type="caution">
    <text evidence="2">The sequence shown here is derived from an EMBL/GenBank/DDBJ whole genome shotgun (WGS) entry which is preliminary data.</text>
</comment>
<feature type="transmembrane region" description="Helical" evidence="1">
    <location>
        <begin position="110"/>
        <end position="130"/>
    </location>
</feature>
<reference evidence="3" key="1">
    <citation type="journal article" date="2019" name="Int. J. Syst. Evol. Microbiol.">
        <title>The Global Catalogue of Microorganisms (GCM) 10K type strain sequencing project: providing services to taxonomists for standard genome sequencing and annotation.</title>
        <authorList>
            <consortium name="The Broad Institute Genomics Platform"/>
            <consortium name="The Broad Institute Genome Sequencing Center for Infectious Disease"/>
            <person name="Wu L."/>
            <person name="Ma J."/>
        </authorList>
    </citation>
    <scope>NUCLEOTIDE SEQUENCE [LARGE SCALE GENOMIC DNA]</scope>
    <source>
        <strain evidence="3">JCM 16601</strain>
    </source>
</reference>
<keyword evidence="1" id="KW-1133">Transmembrane helix</keyword>
<proteinExistence type="predicted"/>
<dbReference type="Proteomes" id="UP001500742">
    <property type="component" value="Unassembled WGS sequence"/>
</dbReference>
<dbReference type="RefSeq" id="WP_259097694.1">
    <property type="nucleotide sequence ID" value="NZ_BAAAZC010000046.1"/>
</dbReference>
<name>A0ABP7R3C1_9SPHI</name>
<evidence type="ECO:0000256" key="1">
    <source>
        <dbReference type="SAM" id="Phobius"/>
    </source>
</evidence>
<evidence type="ECO:0000313" key="2">
    <source>
        <dbReference type="EMBL" id="GAA3991944.1"/>
    </source>
</evidence>
<dbReference type="EMBL" id="BAAAZC010000046">
    <property type="protein sequence ID" value="GAA3991944.1"/>
    <property type="molecule type" value="Genomic_DNA"/>
</dbReference>
<keyword evidence="1" id="KW-0812">Transmembrane</keyword>
<keyword evidence="3" id="KW-1185">Reference proteome</keyword>
<sequence>MINKQQEFEETMARQKTDKLLDIINSEAGIYDPLAVQAANNELIARNLSDDEIKMIEAEIAEKMEEFEARKYAPLDLGYKILCIILPGTIPLTLAAGFKADGYHQKAKDSLRWTFYGFAFYISVVILGNIF</sequence>
<feature type="transmembrane region" description="Helical" evidence="1">
    <location>
        <begin position="77"/>
        <end position="98"/>
    </location>
</feature>
<protein>
    <submittedName>
        <fullName evidence="2">Uncharacterized protein</fullName>
    </submittedName>
</protein>
<evidence type="ECO:0000313" key="3">
    <source>
        <dbReference type="Proteomes" id="UP001500742"/>
    </source>
</evidence>
<organism evidence="2 3">
    <name type="scientific">Mucilaginibacter dorajii</name>
    <dbReference type="NCBI Taxonomy" id="692994"/>
    <lineage>
        <taxon>Bacteria</taxon>
        <taxon>Pseudomonadati</taxon>
        <taxon>Bacteroidota</taxon>
        <taxon>Sphingobacteriia</taxon>
        <taxon>Sphingobacteriales</taxon>
        <taxon>Sphingobacteriaceae</taxon>
        <taxon>Mucilaginibacter</taxon>
    </lineage>
</organism>
<gene>
    <name evidence="2" type="ORF">GCM10022210_51910</name>
</gene>